<dbReference type="EMBL" id="QJPH01000461">
    <property type="protein sequence ID" value="PZN73283.1"/>
    <property type="molecule type" value="Genomic_DNA"/>
</dbReference>
<reference evidence="1 2" key="1">
    <citation type="journal article" date="2018" name="Aquat. Microb. Ecol.">
        <title>Gammaproteobacterial methanotrophs dominate.</title>
        <authorList>
            <person name="Rissanen A.J."/>
            <person name="Saarenheimo J."/>
            <person name="Tiirola M."/>
            <person name="Peura S."/>
            <person name="Aalto S.L."/>
            <person name="Karvinen A."/>
            <person name="Nykanen H."/>
        </authorList>
    </citation>
    <scope>NUCLEOTIDE SEQUENCE [LARGE SCALE GENOMIC DNA]</scope>
    <source>
        <strain evidence="1">AMbin10</strain>
    </source>
</reference>
<dbReference type="AlphaFoldDB" id="A0A2W4QN95"/>
<dbReference type="Proteomes" id="UP000249396">
    <property type="component" value="Unassembled WGS sequence"/>
</dbReference>
<proteinExistence type="predicted"/>
<protein>
    <submittedName>
        <fullName evidence="1">Uncharacterized protein</fullName>
    </submittedName>
</protein>
<comment type="caution">
    <text evidence="1">The sequence shown here is derived from an EMBL/GenBank/DDBJ whole genome shotgun (WGS) entry which is preliminary data.</text>
</comment>
<organism evidence="1 2">
    <name type="scientific">Candidatus Methylumidiphilus alinenensis</name>
    <dbReference type="NCBI Taxonomy" id="2202197"/>
    <lineage>
        <taxon>Bacteria</taxon>
        <taxon>Pseudomonadati</taxon>
        <taxon>Pseudomonadota</taxon>
        <taxon>Gammaproteobacteria</taxon>
        <taxon>Methylococcales</taxon>
        <taxon>Candidatus Methylumidiphilus</taxon>
    </lineage>
</organism>
<gene>
    <name evidence="1" type="ORF">DM484_22885</name>
</gene>
<sequence>MQYQQFSVWARNDKYNPVISAGMPKSSDHGWQHVDYDGLKSVGLLPSLAWISASLPKRRGFEPNLELLTQYSRFTNGARATCLSSP</sequence>
<name>A0A2W4QN95_9GAMM</name>
<accession>A0A2W4QN95</accession>
<evidence type="ECO:0000313" key="1">
    <source>
        <dbReference type="EMBL" id="PZN73283.1"/>
    </source>
</evidence>
<evidence type="ECO:0000313" key="2">
    <source>
        <dbReference type="Proteomes" id="UP000249396"/>
    </source>
</evidence>